<dbReference type="SUPFAM" id="SSF51445">
    <property type="entry name" value="(Trans)glycosidases"/>
    <property type="match status" value="1"/>
</dbReference>
<evidence type="ECO:0000256" key="10">
    <source>
        <dbReference type="ARBA" id="ARBA00023295"/>
    </source>
</evidence>
<evidence type="ECO:0000256" key="11">
    <source>
        <dbReference type="ARBA" id="ARBA00023326"/>
    </source>
</evidence>
<dbReference type="Pfam" id="PF00187">
    <property type="entry name" value="Chitin_bind_1"/>
    <property type="match status" value="1"/>
</dbReference>
<evidence type="ECO:0000256" key="14">
    <source>
        <dbReference type="SAM" id="MobiDB-lite"/>
    </source>
</evidence>
<keyword evidence="12" id="KW-1015">Disulfide bond</keyword>
<dbReference type="PROSITE" id="PS51910">
    <property type="entry name" value="GH18_2"/>
    <property type="match status" value="1"/>
</dbReference>
<evidence type="ECO:0000256" key="6">
    <source>
        <dbReference type="ARBA" id="ARBA00022669"/>
    </source>
</evidence>
<comment type="caution">
    <text evidence="12">Lacks conserved residue(s) required for the propagation of feature annotation.</text>
</comment>
<evidence type="ECO:0000256" key="5">
    <source>
        <dbReference type="ARBA" id="ARBA00022525"/>
    </source>
</evidence>
<gene>
    <name evidence="17" type="ORF">M431DRAFT_148026</name>
</gene>
<evidence type="ECO:0000259" key="16">
    <source>
        <dbReference type="PROSITE" id="PS51910"/>
    </source>
</evidence>
<dbReference type="PANTHER" id="PTHR11177:SF397">
    <property type="entry name" value="CHITINASE"/>
    <property type="match status" value="1"/>
</dbReference>
<dbReference type="CDD" id="cd00035">
    <property type="entry name" value="ChtBD1"/>
    <property type="match status" value="1"/>
</dbReference>
<comment type="similarity">
    <text evidence="3">Belongs to the glycosyl hydrolase 18 family. Chitinase class V subfamily.</text>
</comment>
<dbReference type="InterPro" id="IPR050314">
    <property type="entry name" value="Glycosyl_Hydrlase_18"/>
</dbReference>
<evidence type="ECO:0000256" key="9">
    <source>
        <dbReference type="ARBA" id="ARBA00023277"/>
    </source>
</evidence>
<sequence length="1349" mass="149384">MRIMAMRGYQFLSNLQIITFVFCFVIICFNGVSAQHIHAPTVWNESLSTSKPRDFSLFRRQTRTCSKTQKCSDGSCCNGQTGVCGLDKEHCDPSVCISNCDAKAECGSWGETPGELCPLNVCCGEFGYCGTTADFCGSGCQSNCKQPPANSLNNGDVTNLVIGYYEAWAPYRRGACPNRPPSWIRTDSITHLYVAFAYIAPKTYEIYPMNETSEEIFLEIMQLKQTAPGLKIFLSLGGWTYSDNETDTQPVWGELASTSANRQKFIGNLVNFMTNYGFDGVDIDWEYPGAPDRGGKKVDTANYVLLLQDIRTFWTAQTNGWGLSFTAPTSYWYMRWFDIGNLTQYADWVNLMTYDLHGSWDSPEDQIGSYVYAHTNLTEISDALDLLWRNNVPANKVNLGLGFYGRSYTLSDPSCTLPGCEFSDTGVAGSCTGTGGILSYEEITAIADTYSIKPVEDKKAAAMYFAFDEDQWVSYDNVATIKEKVDYANKNGLLGLFIWALDLDNDNYDALAAVLDAKGGLGAFKAQNGVGPAGSTDWQPTQASCFMSECSTSSACPGTHRSVGHSVSCDGKDSFRWVCCPRDRAPDASTCEWKSSITSFLGLSLVDCNNGCLTDEVLIAESKWYYDDDSQSSKKCLSGYAQYCCATSEDARSLCGMLDGSCISIKDGKPDGDDPCTASGRVYATYSQDTCPDGSWRPWCCNEQVDVSQCAWQGPKQDIASDACIRAMSCPANLVNMGHSKNGGGYDCTEFSIATDHSISLPIGTHERALCCAAGDVVVYNQTAPVPLAWLFIEDVPDSDKQKYEMNVETEATGNQDPNENGFGWVIMTGPEDQLASLDKRDGSHWELFDCPDRETIAEDDRITVRAVCSDDSSDSNCDVIFRGGVERTVVEMPPACGIGRYAMAVSMESAEDQTVPKHVYHKLVKRGANLRARPHVYSFTFDYDFSVLHGRADNTVQIRIDYSEDPGYWAAIVDNDPKNTNPVRKREVAREVDRRHGGSWKRYAEHQFHTERLATPKHKRDEFEKRWWTLDPAIWLEVMDKLNEKGFEGEIPLASHHLQDTFPFWLFNERLQCSLLGIPYDAYFTVWADLHVDILTSAQLTLIGHLNDLTSWNQSHVLFRNKGSIQAGLHMEAQATVRFSTGSVELFGMQNFGGTFTVPGIVTIGPNFRVLGQLTGVFTAHSQAHYNMDVLSWDYSQRYPNPDNDVLSGLTDNTENPKDPGIDDDPDKPSNFTADVTVNGDITLQITPLVEFGVRFNPKYKATDTTISLQLNTHATLYGSAGVGTDTAASVCYGALAGAELFAQVQAPSILGVNPNRRWSFYKQDVDILEQKCYGLKDFFPSDCPDCD</sequence>
<dbReference type="PANTHER" id="PTHR11177">
    <property type="entry name" value="CHITINASE"/>
    <property type="match status" value="1"/>
</dbReference>
<comment type="catalytic activity">
    <reaction evidence="1">
        <text>Random endo-hydrolysis of N-acetyl-beta-D-glucosaminide (1-&gt;4)-beta-linkages in chitin and chitodextrins.</text>
        <dbReference type="EC" id="3.2.1.14"/>
    </reaction>
</comment>
<evidence type="ECO:0000313" key="17">
    <source>
        <dbReference type="EMBL" id="PTB52168.1"/>
    </source>
</evidence>
<dbReference type="RefSeq" id="XP_024771845.1">
    <property type="nucleotide sequence ID" value="XM_024912765.1"/>
</dbReference>
<dbReference type="SUPFAM" id="SSF57016">
    <property type="entry name" value="Plant lectins/antimicrobial peptides"/>
    <property type="match status" value="1"/>
</dbReference>
<evidence type="ECO:0000313" key="18">
    <source>
        <dbReference type="Proteomes" id="UP000241690"/>
    </source>
</evidence>
<dbReference type="GO" id="GO:0006032">
    <property type="term" value="P:chitin catabolic process"/>
    <property type="evidence" value="ECO:0007669"/>
    <property type="project" value="UniProtKB-KW"/>
</dbReference>
<evidence type="ECO:0000256" key="7">
    <source>
        <dbReference type="ARBA" id="ARBA00022801"/>
    </source>
</evidence>
<evidence type="ECO:0000256" key="3">
    <source>
        <dbReference type="ARBA" id="ARBA00008682"/>
    </source>
</evidence>
<keyword evidence="10 13" id="KW-0326">Glycosidase</keyword>
<accession>A0A2T4A553</accession>
<dbReference type="Proteomes" id="UP000241690">
    <property type="component" value="Unassembled WGS sequence"/>
</dbReference>
<dbReference type="InterPro" id="IPR017853">
    <property type="entry name" value="GH"/>
</dbReference>
<dbReference type="GO" id="GO:0005576">
    <property type="term" value="C:extracellular region"/>
    <property type="evidence" value="ECO:0007669"/>
    <property type="project" value="UniProtKB-SubCell"/>
</dbReference>
<evidence type="ECO:0000256" key="4">
    <source>
        <dbReference type="ARBA" id="ARBA00012729"/>
    </source>
</evidence>
<evidence type="ECO:0000259" key="15">
    <source>
        <dbReference type="PROSITE" id="PS50941"/>
    </source>
</evidence>
<dbReference type="InterPro" id="IPR036861">
    <property type="entry name" value="Endochitinase-like_sf"/>
</dbReference>
<dbReference type="InterPro" id="IPR001579">
    <property type="entry name" value="Glyco_hydro_18_chit_AS"/>
</dbReference>
<evidence type="ECO:0000256" key="2">
    <source>
        <dbReference type="ARBA" id="ARBA00004613"/>
    </source>
</evidence>
<feature type="disulfide bond" evidence="12">
    <location>
        <begin position="140"/>
        <end position="144"/>
    </location>
</feature>
<dbReference type="InterPro" id="IPR001223">
    <property type="entry name" value="Glyco_hydro18_cat"/>
</dbReference>
<dbReference type="InterPro" id="IPR029070">
    <property type="entry name" value="Chitinase_insertion_sf"/>
</dbReference>
<comment type="subcellular location">
    <subcellularLocation>
        <location evidence="2">Secreted</location>
    </subcellularLocation>
</comment>
<evidence type="ECO:0000256" key="12">
    <source>
        <dbReference type="PROSITE-ProRule" id="PRU00261"/>
    </source>
</evidence>
<proteinExistence type="inferred from homology"/>
<dbReference type="PROSITE" id="PS50941">
    <property type="entry name" value="CHIT_BIND_I_2"/>
    <property type="match status" value="1"/>
</dbReference>
<dbReference type="Gene3D" id="3.10.50.10">
    <property type="match status" value="1"/>
</dbReference>
<dbReference type="SMART" id="SM00636">
    <property type="entry name" value="Glyco_18"/>
    <property type="match status" value="1"/>
</dbReference>
<evidence type="ECO:0000256" key="8">
    <source>
        <dbReference type="ARBA" id="ARBA00023024"/>
    </source>
</evidence>
<dbReference type="InterPro" id="IPR001002">
    <property type="entry name" value="Chitin-bd_1"/>
</dbReference>
<dbReference type="InterPro" id="IPR011583">
    <property type="entry name" value="Chitinase_II/V-like_cat"/>
</dbReference>
<dbReference type="SMR" id="A0A2T4A553"/>
<organism evidence="17 18">
    <name type="scientific">Trichoderma harzianum CBS 226.95</name>
    <dbReference type="NCBI Taxonomy" id="983964"/>
    <lineage>
        <taxon>Eukaryota</taxon>
        <taxon>Fungi</taxon>
        <taxon>Dikarya</taxon>
        <taxon>Ascomycota</taxon>
        <taxon>Pezizomycotina</taxon>
        <taxon>Sordariomycetes</taxon>
        <taxon>Hypocreomycetidae</taxon>
        <taxon>Hypocreales</taxon>
        <taxon>Hypocreaceae</taxon>
        <taxon>Trichoderma</taxon>
    </lineage>
</organism>
<feature type="region of interest" description="Disordered" evidence="14">
    <location>
        <begin position="1205"/>
        <end position="1230"/>
    </location>
</feature>
<feature type="domain" description="Chitin-binding type-1" evidence="15">
    <location>
        <begin position="103"/>
        <end position="146"/>
    </location>
</feature>
<feature type="disulfide bond" evidence="12">
    <location>
        <begin position="122"/>
        <end position="136"/>
    </location>
</feature>
<dbReference type="GO" id="GO:0000272">
    <property type="term" value="P:polysaccharide catabolic process"/>
    <property type="evidence" value="ECO:0007669"/>
    <property type="project" value="UniProtKB-KW"/>
</dbReference>
<reference evidence="17 18" key="1">
    <citation type="submission" date="2016-07" db="EMBL/GenBank/DDBJ databases">
        <title>Multiple horizontal gene transfer events from other fungi enriched the ability of initially mycotrophic Trichoderma (Ascomycota) to feed on dead plant biomass.</title>
        <authorList>
            <consortium name="DOE Joint Genome Institute"/>
            <person name="Aerts A."/>
            <person name="Atanasova L."/>
            <person name="Chenthamara K."/>
            <person name="Zhang J."/>
            <person name="Grujic M."/>
            <person name="Henrissat B."/>
            <person name="Kuo A."/>
            <person name="Salamov A."/>
            <person name="Lipzen A."/>
            <person name="Labutti K."/>
            <person name="Barry K."/>
            <person name="Miao Y."/>
            <person name="Rahimi M.J."/>
            <person name="Shen Q."/>
            <person name="Grigoriev I.V."/>
            <person name="Kubicek C.P."/>
            <person name="Druzhinina I.S."/>
        </authorList>
    </citation>
    <scope>NUCLEOTIDE SEQUENCE [LARGE SCALE GENOMIC DNA]</scope>
    <source>
        <strain evidence="17 18">CBS 226.95</strain>
    </source>
</reference>
<dbReference type="Gene3D" id="3.30.60.10">
    <property type="entry name" value="Endochitinase-like"/>
    <property type="match status" value="1"/>
</dbReference>
<keyword evidence="5" id="KW-0964">Secreted</keyword>
<keyword evidence="18" id="KW-1185">Reference proteome</keyword>
<dbReference type="EMBL" id="KZ679684">
    <property type="protein sequence ID" value="PTB52168.1"/>
    <property type="molecule type" value="Genomic_DNA"/>
</dbReference>
<evidence type="ECO:0000256" key="13">
    <source>
        <dbReference type="RuleBase" id="RU000489"/>
    </source>
</evidence>
<dbReference type="SMART" id="SM00270">
    <property type="entry name" value="ChtBD1"/>
    <property type="match status" value="2"/>
</dbReference>
<evidence type="ECO:0000256" key="1">
    <source>
        <dbReference type="ARBA" id="ARBA00000822"/>
    </source>
</evidence>
<dbReference type="Gene3D" id="3.20.20.80">
    <property type="entry name" value="Glycosidases"/>
    <property type="match status" value="1"/>
</dbReference>
<keyword evidence="11" id="KW-0624">Polysaccharide degradation</keyword>
<dbReference type="GO" id="GO:0008843">
    <property type="term" value="F:endochitinase activity"/>
    <property type="evidence" value="ECO:0007669"/>
    <property type="project" value="UniProtKB-EC"/>
</dbReference>
<dbReference type="GO" id="GO:0008061">
    <property type="term" value="F:chitin binding"/>
    <property type="evidence" value="ECO:0007669"/>
    <property type="project" value="UniProtKB-UniRule"/>
</dbReference>
<dbReference type="SUPFAM" id="SSF54556">
    <property type="entry name" value="Chitinase insertion domain"/>
    <property type="match status" value="1"/>
</dbReference>
<dbReference type="STRING" id="983964.A0A2T4A553"/>
<name>A0A2T4A553_TRIHA</name>
<feature type="disulfide bond" evidence="12">
    <location>
        <begin position="117"/>
        <end position="129"/>
    </location>
</feature>
<dbReference type="EC" id="3.2.1.14" evidence="4"/>
<feature type="domain" description="GH18" evidence="16">
    <location>
        <begin position="159"/>
        <end position="521"/>
    </location>
</feature>
<dbReference type="Pfam" id="PF00704">
    <property type="entry name" value="Glyco_hydro_18"/>
    <property type="match status" value="1"/>
</dbReference>
<protein>
    <recommendedName>
        <fullName evidence="4">chitinase</fullName>
        <ecNumber evidence="4">3.2.1.14</ecNumber>
    </recommendedName>
</protein>
<keyword evidence="7 13" id="KW-0378">Hydrolase</keyword>
<keyword evidence="6 12" id="KW-0147">Chitin-binding</keyword>
<dbReference type="PROSITE" id="PS01095">
    <property type="entry name" value="GH18_1"/>
    <property type="match status" value="1"/>
</dbReference>
<keyword evidence="9" id="KW-0119">Carbohydrate metabolism</keyword>
<dbReference type="GeneID" id="36621324"/>
<keyword evidence="8" id="KW-0146">Chitin degradation</keyword>